<protein>
    <submittedName>
        <fullName evidence="2">Uncharacterized protein</fullName>
    </submittedName>
</protein>
<accession>A0A200QN54</accession>
<organism evidence="2 3">
    <name type="scientific">Macleaya cordata</name>
    <name type="common">Five-seeded plume-poppy</name>
    <name type="synonym">Bocconia cordata</name>
    <dbReference type="NCBI Taxonomy" id="56857"/>
    <lineage>
        <taxon>Eukaryota</taxon>
        <taxon>Viridiplantae</taxon>
        <taxon>Streptophyta</taxon>
        <taxon>Embryophyta</taxon>
        <taxon>Tracheophyta</taxon>
        <taxon>Spermatophyta</taxon>
        <taxon>Magnoliopsida</taxon>
        <taxon>Ranunculales</taxon>
        <taxon>Papaveraceae</taxon>
        <taxon>Papaveroideae</taxon>
        <taxon>Macleaya</taxon>
    </lineage>
</organism>
<dbReference type="OrthoDB" id="1714929at2759"/>
<comment type="caution">
    <text evidence="2">The sequence shown here is derived from an EMBL/GenBank/DDBJ whole genome shotgun (WGS) entry which is preliminary data.</text>
</comment>
<keyword evidence="3" id="KW-1185">Reference proteome</keyword>
<gene>
    <name evidence="2" type="ORF">BVC80_741g8</name>
</gene>
<dbReference type="AlphaFoldDB" id="A0A200QN54"/>
<evidence type="ECO:0000256" key="1">
    <source>
        <dbReference type="SAM" id="MobiDB-lite"/>
    </source>
</evidence>
<proteinExistence type="predicted"/>
<sequence>MAGRTEGKRSRRSEPPAHTDARLETDERVEEWLDASFSPPIASPETLDSHHNEEPRPIKNKRGKTVVRGLGMDRHESKEVAFNERGQPIGDTSVTLSSFIGALVRASVPLYEESWRKVSKQHKDNLWTIVLVILR</sequence>
<feature type="compositionally biased region" description="Basic and acidic residues" evidence="1">
    <location>
        <begin position="1"/>
        <end position="26"/>
    </location>
</feature>
<dbReference type="InParanoid" id="A0A200QN54"/>
<reference evidence="2 3" key="1">
    <citation type="journal article" date="2017" name="Mol. Plant">
        <title>The Genome of Medicinal Plant Macleaya cordata Provides New Insights into Benzylisoquinoline Alkaloids Metabolism.</title>
        <authorList>
            <person name="Liu X."/>
            <person name="Liu Y."/>
            <person name="Huang P."/>
            <person name="Ma Y."/>
            <person name="Qing Z."/>
            <person name="Tang Q."/>
            <person name="Cao H."/>
            <person name="Cheng P."/>
            <person name="Zheng Y."/>
            <person name="Yuan Z."/>
            <person name="Zhou Y."/>
            <person name="Liu J."/>
            <person name="Tang Z."/>
            <person name="Zhuo Y."/>
            <person name="Zhang Y."/>
            <person name="Yu L."/>
            <person name="Huang J."/>
            <person name="Yang P."/>
            <person name="Peng Q."/>
            <person name="Zhang J."/>
            <person name="Jiang W."/>
            <person name="Zhang Z."/>
            <person name="Lin K."/>
            <person name="Ro D.K."/>
            <person name="Chen X."/>
            <person name="Xiong X."/>
            <person name="Shang Y."/>
            <person name="Huang S."/>
            <person name="Zeng J."/>
        </authorList>
    </citation>
    <scope>NUCLEOTIDE SEQUENCE [LARGE SCALE GENOMIC DNA]</scope>
    <source>
        <strain evidence="3">cv. BLH2017</strain>
        <tissue evidence="2">Root</tissue>
    </source>
</reference>
<evidence type="ECO:0000313" key="2">
    <source>
        <dbReference type="EMBL" id="OVA11877.1"/>
    </source>
</evidence>
<evidence type="ECO:0000313" key="3">
    <source>
        <dbReference type="Proteomes" id="UP000195402"/>
    </source>
</evidence>
<dbReference type="Proteomes" id="UP000195402">
    <property type="component" value="Unassembled WGS sequence"/>
</dbReference>
<name>A0A200QN54_MACCD</name>
<feature type="region of interest" description="Disordered" evidence="1">
    <location>
        <begin position="1"/>
        <end position="64"/>
    </location>
</feature>
<feature type="compositionally biased region" description="Basic and acidic residues" evidence="1">
    <location>
        <begin position="47"/>
        <end position="57"/>
    </location>
</feature>
<dbReference type="EMBL" id="MVGT01001495">
    <property type="protein sequence ID" value="OVA11877.1"/>
    <property type="molecule type" value="Genomic_DNA"/>
</dbReference>